<sequence>MEAKEAIKAQAKAYLFLFGLRGGSKAARAAETVNSEAQPSPPPPPPPPLQQQSLMDHIPPVFIFSAALPNEGSSRTFPVKLPPPRLLLRRRTAHSLWAKILKLVR</sequence>
<accession>A0A5A7QB89</accession>
<name>A0A5A7QB89_STRAF</name>
<dbReference type="AlphaFoldDB" id="A0A5A7QB89"/>
<evidence type="ECO:0000313" key="2">
    <source>
        <dbReference type="EMBL" id="GER42248.1"/>
    </source>
</evidence>
<dbReference type="Proteomes" id="UP000325081">
    <property type="component" value="Unassembled WGS sequence"/>
</dbReference>
<evidence type="ECO:0000256" key="1">
    <source>
        <dbReference type="SAM" id="MobiDB-lite"/>
    </source>
</evidence>
<feature type="compositionally biased region" description="Pro residues" evidence="1">
    <location>
        <begin position="39"/>
        <end position="49"/>
    </location>
</feature>
<feature type="region of interest" description="Disordered" evidence="1">
    <location>
        <begin position="29"/>
        <end position="53"/>
    </location>
</feature>
<keyword evidence="3" id="KW-1185">Reference proteome</keyword>
<proteinExistence type="predicted"/>
<gene>
    <name evidence="2" type="ORF">STAS_19026</name>
</gene>
<protein>
    <submittedName>
        <fullName evidence="2">Pre-mRNA 3' end processing protein WDR33</fullName>
    </submittedName>
</protein>
<dbReference type="EMBL" id="BKCP01006294">
    <property type="protein sequence ID" value="GER42248.1"/>
    <property type="molecule type" value="Genomic_DNA"/>
</dbReference>
<organism evidence="2 3">
    <name type="scientific">Striga asiatica</name>
    <name type="common">Asiatic witchweed</name>
    <name type="synonym">Buchnera asiatica</name>
    <dbReference type="NCBI Taxonomy" id="4170"/>
    <lineage>
        <taxon>Eukaryota</taxon>
        <taxon>Viridiplantae</taxon>
        <taxon>Streptophyta</taxon>
        <taxon>Embryophyta</taxon>
        <taxon>Tracheophyta</taxon>
        <taxon>Spermatophyta</taxon>
        <taxon>Magnoliopsida</taxon>
        <taxon>eudicotyledons</taxon>
        <taxon>Gunneridae</taxon>
        <taxon>Pentapetalae</taxon>
        <taxon>asterids</taxon>
        <taxon>lamiids</taxon>
        <taxon>Lamiales</taxon>
        <taxon>Orobanchaceae</taxon>
        <taxon>Buchnereae</taxon>
        <taxon>Striga</taxon>
    </lineage>
</organism>
<evidence type="ECO:0000313" key="3">
    <source>
        <dbReference type="Proteomes" id="UP000325081"/>
    </source>
</evidence>
<comment type="caution">
    <text evidence="2">The sequence shown here is derived from an EMBL/GenBank/DDBJ whole genome shotgun (WGS) entry which is preliminary data.</text>
</comment>
<reference evidence="3" key="1">
    <citation type="journal article" date="2019" name="Curr. Biol.">
        <title>Genome Sequence of Striga asiatica Provides Insight into the Evolution of Plant Parasitism.</title>
        <authorList>
            <person name="Yoshida S."/>
            <person name="Kim S."/>
            <person name="Wafula E.K."/>
            <person name="Tanskanen J."/>
            <person name="Kim Y.M."/>
            <person name="Honaas L."/>
            <person name="Yang Z."/>
            <person name="Spallek T."/>
            <person name="Conn C.E."/>
            <person name="Ichihashi Y."/>
            <person name="Cheong K."/>
            <person name="Cui S."/>
            <person name="Der J.P."/>
            <person name="Gundlach H."/>
            <person name="Jiao Y."/>
            <person name="Hori C."/>
            <person name="Ishida J.K."/>
            <person name="Kasahara H."/>
            <person name="Kiba T."/>
            <person name="Kim M.S."/>
            <person name="Koo N."/>
            <person name="Laohavisit A."/>
            <person name="Lee Y.H."/>
            <person name="Lumba S."/>
            <person name="McCourt P."/>
            <person name="Mortimer J.C."/>
            <person name="Mutuku J.M."/>
            <person name="Nomura T."/>
            <person name="Sasaki-Sekimoto Y."/>
            <person name="Seto Y."/>
            <person name="Wang Y."/>
            <person name="Wakatake T."/>
            <person name="Sakakibara H."/>
            <person name="Demura T."/>
            <person name="Yamaguchi S."/>
            <person name="Yoneyama K."/>
            <person name="Manabe R.I."/>
            <person name="Nelson D.C."/>
            <person name="Schulman A.H."/>
            <person name="Timko M.P."/>
            <person name="dePamphilis C.W."/>
            <person name="Choi D."/>
            <person name="Shirasu K."/>
        </authorList>
    </citation>
    <scope>NUCLEOTIDE SEQUENCE [LARGE SCALE GENOMIC DNA]</scope>
    <source>
        <strain evidence="3">cv. UVA1</strain>
    </source>
</reference>